<name>A0A1I6QST3_9FLAO</name>
<organism evidence="1 2">
    <name type="scientific">Zhouia amylolytica</name>
    <dbReference type="NCBI Taxonomy" id="376730"/>
    <lineage>
        <taxon>Bacteria</taxon>
        <taxon>Pseudomonadati</taxon>
        <taxon>Bacteroidota</taxon>
        <taxon>Flavobacteriia</taxon>
        <taxon>Flavobacteriales</taxon>
        <taxon>Flavobacteriaceae</taxon>
        <taxon>Zhouia</taxon>
    </lineage>
</organism>
<dbReference type="AlphaFoldDB" id="A0A1I6QST3"/>
<proteinExistence type="predicted"/>
<evidence type="ECO:0000313" key="2">
    <source>
        <dbReference type="Proteomes" id="UP000183209"/>
    </source>
</evidence>
<accession>A0A1I6QST3</accession>
<evidence type="ECO:0000313" key="1">
    <source>
        <dbReference type="EMBL" id="SFS55392.1"/>
    </source>
</evidence>
<dbReference type="Proteomes" id="UP000183209">
    <property type="component" value="Unassembled WGS sequence"/>
</dbReference>
<gene>
    <name evidence="1" type="ORF">SAMN04487906_0835</name>
</gene>
<protein>
    <submittedName>
        <fullName evidence="1">Uncharacterized protein</fullName>
    </submittedName>
</protein>
<sequence length="213" mass="24394">MKNLFKYFICILFVSCSNNEGDYTDNPEHKASKSIITNETKSLYTSIKADYLKQADRPLSTAQRSALIHKLSDKYGLNTYPNTGTSLRISYEDITRQELQQLIENSDLSTAAKNSLSNFANTILMVQYQPDPELYDYLIQYQYNVLTDNQFNSYDIQVLNTTSDMAMLTTYGDDEEREDEDWDIAVGHIASWINSSLESNEEAALETLIQQLK</sequence>
<reference evidence="1 2" key="1">
    <citation type="submission" date="2016-10" db="EMBL/GenBank/DDBJ databases">
        <authorList>
            <person name="de Groot N.N."/>
        </authorList>
    </citation>
    <scope>NUCLEOTIDE SEQUENCE [LARGE SCALE GENOMIC DNA]</scope>
    <source>
        <strain evidence="1 2">CGMCC 1.6114</strain>
    </source>
</reference>
<dbReference type="RefSeq" id="WP_074977120.1">
    <property type="nucleotide sequence ID" value="NZ_FPAG01000002.1"/>
</dbReference>
<dbReference type="EMBL" id="FPAG01000002">
    <property type="protein sequence ID" value="SFS55392.1"/>
    <property type="molecule type" value="Genomic_DNA"/>
</dbReference>